<reference evidence="2" key="1">
    <citation type="submission" date="2022-06" db="EMBL/GenBank/DDBJ databases">
        <title>Novel species in genus nocardia.</title>
        <authorList>
            <person name="Li F."/>
        </authorList>
    </citation>
    <scope>NUCLEOTIDE SEQUENCE</scope>
    <source>
        <strain evidence="2">CDC141</strain>
    </source>
</reference>
<comment type="caution">
    <text evidence="2">The sequence shown here is derived from an EMBL/GenBank/DDBJ whole genome shotgun (WGS) entry which is preliminary data.</text>
</comment>
<organism evidence="2 3">
    <name type="scientific">Nocardia pulmonis</name>
    <dbReference type="NCBI Taxonomy" id="2951408"/>
    <lineage>
        <taxon>Bacteria</taxon>
        <taxon>Bacillati</taxon>
        <taxon>Actinomycetota</taxon>
        <taxon>Actinomycetes</taxon>
        <taxon>Mycobacteriales</taxon>
        <taxon>Nocardiaceae</taxon>
        <taxon>Nocardia</taxon>
    </lineage>
</organism>
<name>A0A9X2EEF1_9NOCA</name>
<feature type="signal peptide" evidence="1">
    <location>
        <begin position="1"/>
        <end position="30"/>
    </location>
</feature>
<feature type="chain" id="PRO_5040918612" description="Ig-like domain-containing protein" evidence="1">
    <location>
        <begin position="31"/>
        <end position="139"/>
    </location>
</feature>
<protein>
    <recommendedName>
        <fullName evidence="4">Ig-like domain-containing protein</fullName>
    </recommendedName>
</protein>
<gene>
    <name evidence="2" type="ORF">NDR86_35610</name>
</gene>
<keyword evidence="3" id="KW-1185">Reference proteome</keyword>
<proteinExistence type="predicted"/>
<sequence>MARIINSPTSIRFATGAAALGVAATVTALAAPQAAATVTALEVAPGLSLGSHKYGTGCSYTVTARVDDNTKTVYFFEQGQGPSGFADAKPSNGVATATWTPSSTKITYIYALQPGATTVVSAAVDVGTGINLGSACVAN</sequence>
<evidence type="ECO:0000313" key="2">
    <source>
        <dbReference type="EMBL" id="MCM6778820.1"/>
    </source>
</evidence>
<dbReference type="Proteomes" id="UP001139157">
    <property type="component" value="Unassembled WGS sequence"/>
</dbReference>
<dbReference type="EMBL" id="JAMRXG010000027">
    <property type="protein sequence ID" value="MCM6778820.1"/>
    <property type="molecule type" value="Genomic_DNA"/>
</dbReference>
<keyword evidence="1" id="KW-0732">Signal</keyword>
<dbReference type="AlphaFoldDB" id="A0A9X2EEF1"/>
<evidence type="ECO:0008006" key="4">
    <source>
        <dbReference type="Google" id="ProtNLM"/>
    </source>
</evidence>
<dbReference type="RefSeq" id="WP_251918462.1">
    <property type="nucleotide sequence ID" value="NZ_JAMRXG010000027.1"/>
</dbReference>
<evidence type="ECO:0000256" key="1">
    <source>
        <dbReference type="SAM" id="SignalP"/>
    </source>
</evidence>
<evidence type="ECO:0000313" key="3">
    <source>
        <dbReference type="Proteomes" id="UP001139157"/>
    </source>
</evidence>
<accession>A0A9X2EEF1</accession>